<proteinExistence type="predicted"/>
<dbReference type="GO" id="GO:0005759">
    <property type="term" value="C:mitochondrial matrix"/>
    <property type="evidence" value="ECO:0007669"/>
    <property type="project" value="TreeGrafter"/>
</dbReference>
<evidence type="ECO:0000256" key="4">
    <source>
        <dbReference type="ARBA" id="ARBA00047303"/>
    </source>
</evidence>
<dbReference type="GO" id="GO:0009411">
    <property type="term" value="P:response to UV"/>
    <property type="evidence" value="ECO:0007669"/>
    <property type="project" value="TreeGrafter"/>
</dbReference>
<comment type="caution">
    <text evidence="6">The sequence shown here is derived from an EMBL/GenBank/DDBJ whole genome shotgun (WGS) entry which is preliminary data.</text>
</comment>
<evidence type="ECO:0000313" key="7">
    <source>
        <dbReference type="Proteomes" id="UP000284403"/>
    </source>
</evidence>
<dbReference type="RefSeq" id="XP_029229361.1">
    <property type="nucleotide sequence ID" value="XM_029370531.1"/>
</dbReference>
<evidence type="ECO:0000256" key="1">
    <source>
        <dbReference type="ARBA" id="ARBA00026139"/>
    </source>
</evidence>
<comment type="catalytic activity">
    <reaction evidence="2">
        <text>ssDNA + n NTP = ssDNA/pppN(pN)n-1 hybrid + (n-1) diphosphate.</text>
        <dbReference type="EC" id="2.7.7.102"/>
    </reaction>
</comment>
<dbReference type="Pfam" id="PF03121">
    <property type="entry name" value="Herpes_UL52"/>
    <property type="match status" value="1"/>
</dbReference>
<dbReference type="GO" id="GO:0005634">
    <property type="term" value="C:nucleus"/>
    <property type="evidence" value="ECO:0007669"/>
    <property type="project" value="TreeGrafter"/>
</dbReference>
<comment type="catalytic activity">
    <reaction evidence="4">
        <text>DNA(n) + a 2'-deoxyribonucleoside 5'-triphosphate = DNA(n+1) + diphosphate</text>
        <dbReference type="Rhea" id="RHEA:22508"/>
        <dbReference type="Rhea" id="RHEA-COMP:17339"/>
        <dbReference type="Rhea" id="RHEA-COMP:17340"/>
        <dbReference type="ChEBI" id="CHEBI:33019"/>
        <dbReference type="ChEBI" id="CHEBI:61560"/>
        <dbReference type="ChEBI" id="CHEBI:173112"/>
        <dbReference type="EC" id="2.7.7.7"/>
    </reaction>
    <physiologicalReaction direction="left-to-right" evidence="4">
        <dbReference type="Rhea" id="RHEA:22509"/>
    </physiologicalReaction>
</comment>
<feature type="region of interest" description="Disordered" evidence="5">
    <location>
        <begin position="78"/>
        <end position="112"/>
    </location>
</feature>
<evidence type="ECO:0000256" key="2">
    <source>
        <dbReference type="ARBA" id="ARBA00044677"/>
    </source>
</evidence>
<reference evidence="6 7" key="1">
    <citation type="journal article" date="2018" name="BMC Genomics">
        <title>Genomic comparison of Trypanosoma conorhini and Trypanosoma rangeli to Trypanosoma cruzi strains of high and low virulence.</title>
        <authorList>
            <person name="Bradwell K.R."/>
            <person name="Koparde V.N."/>
            <person name="Matveyev A.V."/>
            <person name="Serrano M.G."/>
            <person name="Alves J.M."/>
            <person name="Parikh H."/>
            <person name="Huang B."/>
            <person name="Lee V."/>
            <person name="Espinosa-Alvarez O."/>
            <person name="Ortiz P.A."/>
            <person name="Costa-Martins A.G."/>
            <person name="Teixeira M.M."/>
            <person name="Buck G.A."/>
        </authorList>
    </citation>
    <scope>NUCLEOTIDE SEQUENCE [LARGE SCALE GENOMIC DNA]</scope>
    <source>
        <strain evidence="6 7">025E</strain>
    </source>
</reference>
<dbReference type="PANTHER" id="PTHR31399:SF0">
    <property type="entry name" value="DNA-DIRECTED PRIMASE_POLYMERASE PROTEIN"/>
    <property type="match status" value="1"/>
</dbReference>
<dbReference type="GO" id="GO:0031297">
    <property type="term" value="P:replication fork processing"/>
    <property type="evidence" value="ECO:0007669"/>
    <property type="project" value="TreeGrafter"/>
</dbReference>
<dbReference type="OrthoDB" id="5988181at2759"/>
<evidence type="ECO:0000313" key="6">
    <source>
        <dbReference type="EMBL" id="RNF20908.1"/>
    </source>
</evidence>
<keyword evidence="6" id="KW-0808">Transferase</keyword>
<evidence type="ECO:0000256" key="3">
    <source>
        <dbReference type="ARBA" id="ARBA00044768"/>
    </source>
</evidence>
<keyword evidence="7" id="KW-1185">Reference proteome</keyword>
<keyword evidence="6" id="KW-0548">Nucleotidyltransferase</keyword>
<dbReference type="EMBL" id="MKKU01000168">
    <property type="protein sequence ID" value="RNF20908.1"/>
    <property type="molecule type" value="Genomic_DNA"/>
</dbReference>
<evidence type="ECO:0000256" key="5">
    <source>
        <dbReference type="SAM" id="MobiDB-lite"/>
    </source>
</evidence>
<accession>A0A3R7PJI6</accession>
<name>A0A3R7PJI6_9TRYP</name>
<dbReference type="GO" id="GO:0042276">
    <property type="term" value="P:error-prone translesion synthesis"/>
    <property type="evidence" value="ECO:0007669"/>
    <property type="project" value="InterPro"/>
</dbReference>
<gene>
    <name evidence="6" type="ORF">Tco025E_03613</name>
</gene>
<dbReference type="GO" id="GO:0003682">
    <property type="term" value="F:chromatin binding"/>
    <property type="evidence" value="ECO:0007669"/>
    <property type="project" value="TreeGrafter"/>
</dbReference>
<dbReference type="InterPro" id="IPR044917">
    <property type="entry name" value="PRIMPOL"/>
</dbReference>
<organism evidence="6 7">
    <name type="scientific">Trypanosoma conorhini</name>
    <dbReference type="NCBI Taxonomy" id="83891"/>
    <lineage>
        <taxon>Eukaryota</taxon>
        <taxon>Discoba</taxon>
        <taxon>Euglenozoa</taxon>
        <taxon>Kinetoplastea</taxon>
        <taxon>Metakinetoplastina</taxon>
        <taxon>Trypanosomatida</taxon>
        <taxon>Trypanosomatidae</taxon>
        <taxon>Trypanosoma</taxon>
    </lineage>
</organism>
<dbReference type="PANTHER" id="PTHR31399">
    <property type="entry name" value="DNA-DIRECTED PRIMASE / POLYMERASE PROTEIN"/>
    <property type="match status" value="1"/>
</dbReference>
<feature type="region of interest" description="Disordered" evidence="5">
    <location>
        <begin position="264"/>
        <end position="290"/>
    </location>
</feature>
<dbReference type="AlphaFoldDB" id="A0A3R7PJI6"/>
<dbReference type="EC" id="2.7.7.102" evidence="3"/>
<dbReference type="GO" id="GO:0003887">
    <property type="term" value="F:DNA-directed DNA polymerase activity"/>
    <property type="evidence" value="ECO:0007669"/>
    <property type="project" value="UniProtKB-EC"/>
</dbReference>
<dbReference type="GeneID" id="40317224"/>
<dbReference type="Proteomes" id="UP000284403">
    <property type="component" value="Unassembled WGS sequence"/>
</dbReference>
<dbReference type="GO" id="GO:0006264">
    <property type="term" value="P:mitochondrial DNA replication"/>
    <property type="evidence" value="ECO:0007669"/>
    <property type="project" value="TreeGrafter"/>
</dbReference>
<protein>
    <recommendedName>
        <fullName evidence="1">DNA-directed primase/polymerase protein</fullName>
        <ecNumber evidence="3">2.7.7.102</ecNumber>
    </recommendedName>
</protein>
<sequence length="607" mass="65918">MLWCKSTFLTRFGGDDCRLFPTQQQLFDFIDTQGEGQQEVQGAPPAWLPFSVEFPSEEEVARELASRALRAAAAPAAPSPCGRLFRKRPLSSSGAGEARRPEGAAKFPSEAKRQRRAALREDYAVLYGATPLSAQTRMFLATTVAGLTRVVGEIEPLQQHLYELIREGAPCHLYLDVEREGDYSAWRPFVDLVGGAESVTEECPGAAKYLAALSTALWRPPRCCAWSCRLRADNRQTTTVLLAELRSFLCGAYPALMSAAAAERRRGRDSDSNNEGGGARLSDAEDTASPLGPGVEVVVMRSADAGAAEGRQGGKFSQHYVVKFAGQWFSSNADVGRLVGQFVDYLHERALTDARVHVALFYHDVPKEFAVLPPAQPSRHLPFLPLRCVIDTAVYSRNRMLRCLGSCKLHKRGILAVERYFSASAAAVVPVASADAAALFFDSLVTLRTGHRGVVSIPALVADTAGAVTSARGGGGETRLLRDVDCARYAALARHVAREWGLVGGAPCRVCSVRQRGARYLLLLLEGSRYCGNVGRQHLSNNVYLTVDLQQRVWAQKCFDPDCAAYRSAPRAIPDDVLPAASHDWTNATQAAALASHASLRTTFHSP</sequence>